<keyword evidence="1" id="KW-0805">Transcription regulation</keyword>
<evidence type="ECO:0000256" key="1">
    <source>
        <dbReference type="ARBA" id="ARBA00023015"/>
    </source>
</evidence>
<evidence type="ECO:0000313" key="6">
    <source>
        <dbReference type="EMBL" id="MCK0207807.1"/>
    </source>
</evidence>
<organism evidence="6 7">
    <name type="scientific">Ancylobacter koreensis</name>
    <dbReference type="NCBI Taxonomy" id="266121"/>
    <lineage>
        <taxon>Bacteria</taxon>
        <taxon>Pseudomonadati</taxon>
        <taxon>Pseudomonadota</taxon>
        <taxon>Alphaproteobacteria</taxon>
        <taxon>Hyphomicrobiales</taxon>
        <taxon>Xanthobacteraceae</taxon>
        <taxon>Ancylobacter</taxon>
    </lineage>
</organism>
<evidence type="ECO:0000313" key="7">
    <source>
        <dbReference type="Proteomes" id="UP001202867"/>
    </source>
</evidence>
<keyword evidence="2" id="KW-0238">DNA-binding</keyword>
<accession>A0ABT0DKJ8</accession>
<evidence type="ECO:0000256" key="3">
    <source>
        <dbReference type="ARBA" id="ARBA00023163"/>
    </source>
</evidence>
<sequence>MAGPDIPPGPSLVAQCRERGVTAFIAASSLMSINVIQAIEASGRRVPDDAAVVGIGGRALAEGGNHRLARVDLGLDACSRAALDYIAGRISGETPAAGLLQPPRLESAPSLAPPRPA</sequence>
<dbReference type="SUPFAM" id="SSF53822">
    <property type="entry name" value="Periplasmic binding protein-like I"/>
    <property type="match status" value="1"/>
</dbReference>
<feature type="domain" description="Transcriptional regulator LacI/GalR-like sensor" evidence="5">
    <location>
        <begin position="22"/>
        <end position="105"/>
    </location>
</feature>
<proteinExistence type="predicted"/>
<reference evidence="7" key="2">
    <citation type="submission" date="2023-07" db="EMBL/GenBank/DDBJ databases">
        <title>Ancylobacter moscoviensis sp. nov., facultatively methylotrophic bacteria from activated sludge and the reclassification of Starkeya novella (Starkey 1934) Kelly et al. 2000 as Ancylobacter novellus comb. nov., Starkeya koreensis Im et al. 2006 as Ancylobacter koreensis comb.nov., Angulomicrobium tetraedrale Vasil'eva et al. 1986 as Ancylobacter tetraedralis comb. nov., Angulomicrobium amanitiforme Fritz et al. 2004 as Ancylobacter amanitiformis comb. nov. and Methylorhabdus multivorans Doronina et al. 1996 as Ancylobacter multivorans comb. nov. and emended description of the genus Ancylobacter.</title>
        <authorList>
            <person name="Doronina N."/>
            <person name="Chemodurova A."/>
            <person name="Grouzdev D."/>
            <person name="Koziaeva V."/>
            <person name="Shi W."/>
            <person name="Wu L."/>
            <person name="Kaparullina E."/>
        </authorList>
    </citation>
    <scope>NUCLEOTIDE SEQUENCE [LARGE SCALE GENOMIC DNA]</scope>
    <source>
        <strain evidence="7">Jip08</strain>
    </source>
</reference>
<evidence type="ECO:0000256" key="4">
    <source>
        <dbReference type="SAM" id="MobiDB-lite"/>
    </source>
</evidence>
<evidence type="ECO:0000256" key="2">
    <source>
        <dbReference type="ARBA" id="ARBA00023125"/>
    </source>
</evidence>
<dbReference type="Pfam" id="PF13377">
    <property type="entry name" value="Peripla_BP_3"/>
    <property type="match status" value="1"/>
</dbReference>
<dbReference type="InterPro" id="IPR046335">
    <property type="entry name" value="LacI/GalR-like_sensor"/>
</dbReference>
<protein>
    <submittedName>
        <fullName evidence="6">Substrate-binding domain-containing protein</fullName>
    </submittedName>
</protein>
<gene>
    <name evidence="6" type="ORF">MWN33_07125</name>
</gene>
<evidence type="ECO:0000259" key="5">
    <source>
        <dbReference type="Pfam" id="PF13377"/>
    </source>
</evidence>
<dbReference type="Proteomes" id="UP001202867">
    <property type="component" value="Unassembled WGS sequence"/>
</dbReference>
<dbReference type="InterPro" id="IPR028082">
    <property type="entry name" value="Peripla_BP_I"/>
</dbReference>
<comment type="caution">
    <text evidence="6">The sequence shown here is derived from an EMBL/GenBank/DDBJ whole genome shotgun (WGS) entry which is preliminary data.</text>
</comment>
<dbReference type="RefSeq" id="WP_247199736.1">
    <property type="nucleotide sequence ID" value="NZ_JALKCG010000001.1"/>
</dbReference>
<reference evidence="6 7" key="1">
    <citation type="submission" date="2022-04" db="EMBL/GenBank/DDBJ databases">
        <authorList>
            <person name="Grouzdev D.S."/>
            <person name="Pantiukh K.S."/>
            <person name="Krutkina M.S."/>
        </authorList>
    </citation>
    <scope>NUCLEOTIDE SEQUENCE [LARGE SCALE GENOMIC DNA]</scope>
    <source>
        <strain evidence="6 7">Jip08</strain>
    </source>
</reference>
<dbReference type="Gene3D" id="3.40.50.2300">
    <property type="match status" value="1"/>
</dbReference>
<keyword evidence="3" id="KW-0804">Transcription</keyword>
<feature type="region of interest" description="Disordered" evidence="4">
    <location>
        <begin position="94"/>
        <end position="117"/>
    </location>
</feature>
<dbReference type="EMBL" id="JALKCG010000001">
    <property type="protein sequence ID" value="MCK0207807.1"/>
    <property type="molecule type" value="Genomic_DNA"/>
</dbReference>
<name>A0ABT0DKJ8_9HYPH</name>
<keyword evidence="7" id="KW-1185">Reference proteome</keyword>